<feature type="region of interest" description="Disordered" evidence="1">
    <location>
        <begin position="1"/>
        <end position="39"/>
    </location>
</feature>
<gene>
    <name evidence="2" type="ORF">D5R40_02215</name>
</gene>
<evidence type="ECO:0000256" key="1">
    <source>
        <dbReference type="SAM" id="MobiDB-lite"/>
    </source>
</evidence>
<name>A0A3N6NNH2_9CYAN</name>
<dbReference type="Proteomes" id="UP000269154">
    <property type="component" value="Unassembled WGS sequence"/>
</dbReference>
<dbReference type="EMBL" id="RCBY01000007">
    <property type="protein sequence ID" value="RQH55379.1"/>
    <property type="molecule type" value="Genomic_DNA"/>
</dbReference>
<evidence type="ECO:0000313" key="3">
    <source>
        <dbReference type="Proteomes" id="UP000269154"/>
    </source>
</evidence>
<organism evidence="2 3">
    <name type="scientific">Okeania hirsuta</name>
    <dbReference type="NCBI Taxonomy" id="1458930"/>
    <lineage>
        <taxon>Bacteria</taxon>
        <taxon>Bacillati</taxon>
        <taxon>Cyanobacteriota</taxon>
        <taxon>Cyanophyceae</taxon>
        <taxon>Oscillatoriophycideae</taxon>
        <taxon>Oscillatoriales</taxon>
        <taxon>Microcoleaceae</taxon>
        <taxon>Okeania</taxon>
    </lineage>
</organism>
<keyword evidence="3" id="KW-1185">Reference proteome</keyword>
<comment type="caution">
    <text evidence="2">The sequence shown here is derived from an EMBL/GenBank/DDBJ whole genome shotgun (WGS) entry which is preliminary data.</text>
</comment>
<accession>A0A3N6NNH2</accession>
<sequence>MFAHPTHQIKSGSIGLTKSEVRSQKLTHPSPLPGGKVGDLSFTPKIFRQSRWGGATHIILIKSFEGRRTESGRGAVGLGTYRIQEEKESQR</sequence>
<dbReference type="AlphaFoldDB" id="A0A3N6NNH2"/>
<proteinExistence type="predicted"/>
<feature type="region of interest" description="Disordered" evidence="1">
    <location>
        <begin position="69"/>
        <end position="91"/>
    </location>
</feature>
<evidence type="ECO:0000313" key="2">
    <source>
        <dbReference type="EMBL" id="RQH55379.1"/>
    </source>
</evidence>
<reference evidence="2 3" key="1">
    <citation type="journal article" date="2018" name="ACS Chem. Biol.">
        <title>Ketoreductase domain dysfunction expands chemodiversity: malyngamide biosynthesis in the cyanobacterium Okeania hirsuta.</title>
        <authorList>
            <person name="Moss N.A."/>
            <person name="Leao T."/>
            <person name="Rankin M."/>
            <person name="McCullough T.M."/>
            <person name="Qu P."/>
            <person name="Korobeynikov A."/>
            <person name="Smith J.L."/>
            <person name="Gerwick L."/>
            <person name="Gerwick W.H."/>
        </authorList>
    </citation>
    <scope>NUCLEOTIDE SEQUENCE [LARGE SCALE GENOMIC DNA]</scope>
    <source>
        <strain evidence="2 3">PAB10Feb10-1</strain>
    </source>
</reference>
<protein>
    <submittedName>
        <fullName evidence="2">Uncharacterized protein</fullName>
    </submittedName>
</protein>